<keyword evidence="2" id="KW-1003">Cell membrane</keyword>
<evidence type="ECO:0000313" key="10">
    <source>
        <dbReference type="Proteomes" id="UP000255279"/>
    </source>
</evidence>
<feature type="transmembrane region" description="Helical" evidence="6">
    <location>
        <begin position="85"/>
        <end position="103"/>
    </location>
</feature>
<dbReference type="PANTHER" id="PTHR30086:SF20">
    <property type="entry name" value="ARGININE EXPORTER PROTEIN ARGO-RELATED"/>
    <property type="match status" value="1"/>
</dbReference>
<evidence type="ECO:0000256" key="5">
    <source>
        <dbReference type="ARBA" id="ARBA00023136"/>
    </source>
</evidence>
<accession>A0A1T0A6H4</accession>
<dbReference type="InterPro" id="IPR001123">
    <property type="entry name" value="LeuE-type"/>
</dbReference>
<dbReference type="GO" id="GO:0015171">
    <property type="term" value="F:amino acid transmembrane transporter activity"/>
    <property type="evidence" value="ECO:0007669"/>
    <property type="project" value="TreeGrafter"/>
</dbReference>
<protein>
    <submittedName>
        <fullName evidence="8">Leucine efflux protein</fullName>
    </submittedName>
</protein>
<dbReference type="Pfam" id="PF01810">
    <property type="entry name" value="LysE"/>
    <property type="match status" value="1"/>
</dbReference>
<keyword evidence="3 6" id="KW-0812">Transmembrane</keyword>
<dbReference type="PIRSF" id="PIRSF006324">
    <property type="entry name" value="LeuE"/>
    <property type="match status" value="1"/>
</dbReference>
<feature type="transmembrane region" description="Helical" evidence="6">
    <location>
        <begin position="162"/>
        <end position="191"/>
    </location>
</feature>
<keyword evidence="5 6" id="KW-0472">Membrane</keyword>
<keyword evidence="9" id="KW-1185">Reference proteome</keyword>
<evidence type="ECO:0000256" key="2">
    <source>
        <dbReference type="ARBA" id="ARBA00022475"/>
    </source>
</evidence>
<gene>
    <name evidence="8" type="primary">leuE</name>
    <name evidence="7" type="ORF">B0181_03260</name>
    <name evidence="8" type="ORF">NCTC10293_01524</name>
</gene>
<proteinExistence type="predicted"/>
<evidence type="ECO:0000256" key="6">
    <source>
        <dbReference type="SAM" id="Phobius"/>
    </source>
</evidence>
<keyword evidence="4 6" id="KW-1133">Transmembrane helix</keyword>
<dbReference type="Proteomes" id="UP000255279">
    <property type="component" value="Unassembled WGS sequence"/>
</dbReference>
<feature type="transmembrane region" description="Helical" evidence="6">
    <location>
        <begin position="48"/>
        <end position="73"/>
    </location>
</feature>
<dbReference type="AlphaFoldDB" id="A0A1T0A6H4"/>
<dbReference type="RefSeq" id="WP_078276053.1">
    <property type="nucleotide sequence ID" value="NZ_CAACXO010000018.1"/>
</dbReference>
<feature type="transmembrane region" description="Helical" evidence="6">
    <location>
        <begin position="14"/>
        <end position="36"/>
    </location>
</feature>
<reference evidence="7 9" key="1">
    <citation type="submission" date="2017-02" db="EMBL/GenBank/DDBJ databases">
        <title>Draft genome sequence of Moraxella caviae CCUG 355 type strain.</title>
        <authorList>
            <person name="Engstrom-Jakobsson H."/>
            <person name="Salva-Serra F."/>
            <person name="Thorell K."/>
            <person name="Gonzales-Siles L."/>
            <person name="Karlsson R."/>
            <person name="Boulund F."/>
            <person name="Engstrand L."/>
            <person name="Moore E."/>
        </authorList>
    </citation>
    <scope>NUCLEOTIDE SEQUENCE [LARGE SCALE GENOMIC DNA]</scope>
    <source>
        <strain evidence="7 9">CCUG 355</strain>
    </source>
</reference>
<dbReference type="Proteomes" id="UP000190435">
    <property type="component" value="Unassembled WGS sequence"/>
</dbReference>
<feature type="transmembrane region" description="Helical" evidence="6">
    <location>
        <begin position="128"/>
        <end position="150"/>
    </location>
</feature>
<evidence type="ECO:0000256" key="1">
    <source>
        <dbReference type="ARBA" id="ARBA00004651"/>
    </source>
</evidence>
<evidence type="ECO:0000313" key="7">
    <source>
        <dbReference type="EMBL" id="OOR91335.1"/>
    </source>
</evidence>
<dbReference type="PANTHER" id="PTHR30086">
    <property type="entry name" value="ARGININE EXPORTER PROTEIN ARGO"/>
    <property type="match status" value="1"/>
</dbReference>
<dbReference type="OrthoDB" id="9784202at2"/>
<organism evidence="7 9">
    <name type="scientific">Moraxella caviae</name>
    <dbReference type="NCBI Taxonomy" id="34060"/>
    <lineage>
        <taxon>Bacteria</taxon>
        <taxon>Pseudomonadati</taxon>
        <taxon>Pseudomonadota</taxon>
        <taxon>Gammaproteobacteria</taxon>
        <taxon>Moraxellales</taxon>
        <taxon>Moraxellaceae</taxon>
        <taxon>Moraxella</taxon>
    </lineage>
</organism>
<evidence type="ECO:0000256" key="3">
    <source>
        <dbReference type="ARBA" id="ARBA00022692"/>
    </source>
</evidence>
<evidence type="ECO:0000313" key="8">
    <source>
        <dbReference type="EMBL" id="STZ13945.1"/>
    </source>
</evidence>
<sequence>MLAEWLLQIGVKEFALFVSSVMIFAMTPGIDTVFVLNRAISHGKAIGAFASLGVATGVLVHTLFAAVGLAAVVAKSALLFSVIKYLGAAYLVYLGVVSIYTALKNPQALAMNAADAANPEKIIKPIQAFYSGLLTNVLNPKVALFFLAFFPQFITPSMSTQALPYLVLGALYAVISAVWLVLLAVLAGSILAKWLVSLKAKKVMDIGSGVVFVGMGAKVALSD</sequence>
<evidence type="ECO:0000256" key="4">
    <source>
        <dbReference type="ARBA" id="ARBA00022989"/>
    </source>
</evidence>
<dbReference type="EMBL" id="UGQE01000004">
    <property type="protein sequence ID" value="STZ13945.1"/>
    <property type="molecule type" value="Genomic_DNA"/>
</dbReference>
<evidence type="ECO:0000313" key="9">
    <source>
        <dbReference type="Proteomes" id="UP000190435"/>
    </source>
</evidence>
<dbReference type="EMBL" id="MUXU01000022">
    <property type="protein sequence ID" value="OOR91335.1"/>
    <property type="molecule type" value="Genomic_DNA"/>
</dbReference>
<comment type="subcellular location">
    <subcellularLocation>
        <location evidence="1">Cell membrane</location>
        <topology evidence="1">Multi-pass membrane protein</topology>
    </subcellularLocation>
</comment>
<dbReference type="GO" id="GO:0005886">
    <property type="term" value="C:plasma membrane"/>
    <property type="evidence" value="ECO:0007669"/>
    <property type="project" value="UniProtKB-SubCell"/>
</dbReference>
<reference evidence="8 10" key="2">
    <citation type="submission" date="2018-06" db="EMBL/GenBank/DDBJ databases">
        <authorList>
            <consortium name="Pathogen Informatics"/>
            <person name="Doyle S."/>
        </authorList>
    </citation>
    <scope>NUCLEOTIDE SEQUENCE [LARGE SCALE GENOMIC DNA]</scope>
    <source>
        <strain evidence="8 10">NCTC10293</strain>
    </source>
</reference>
<name>A0A1T0A6H4_9GAMM</name>